<dbReference type="KEGG" id="wei:EQG49_02965"/>
<dbReference type="Gene3D" id="3.40.140.20">
    <property type="match status" value="2"/>
</dbReference>
<dbReference type="SUPFAM" id="SSF53927">
    <property type="entry name" value="Cytidine deaminase-like"/>
    <property type="match status" value="1"/>
</dbReference>
<dbReference type="SMART" id="SM00851">
    <property type="entry name" value="MGS"/>
    <property type="match status" value="1"/>
</dbReference>
<dbReference type="EC" id="3.5.4.10" evidence="10"/>
<reference evidence="13" key="1">
    <citation type="submission" date="2019-03" db="EMBL/GenBank/DDBJ databases">
        <title>Weissella sp. 26KH-42 Genome sequencing.</title>
        <authorList>
            <person name="Heo J."/>
            <person name="Kim S.-J."/>
            <person name="Kim J.-S."/>
            <person name="Hong S.-B."/>
            <person name="Kwon S.-W."/>
        </authorList>
    </citation>
    <scope>NUCLEOTIDE SEQUENCE [LARGE SCALE GENOMIC DNA]</scope>
    <source>
        <strain evidence="13">26KH-42</strain>
    </source>
</reference>
<protein>
    <recommendedName>
        <fullName evidence="10">Bifunctional purine biosynthesis protein PurH</fullName>
    </recommendedName>
    <domain>
        <recommendedName>
            <fullName evidence="10">Phosphoribosylaminoimidazolecarboxamide formyltransferase</fullName>
            <ecNumber evidence="10">2.1.2.3</ecNumber>
        </recommendedName>
        <alternativeName>
            <fullName evidence="10">AICAR transformylase</fullName>
        </alternativeName>
    </domain>
    <domain>
        <recommendedName>
            <fullName evidence="10">IMP cyclohydrolase</fullName>
            <ecNumber evidence="10">3.5.4.10</ecNumber>
        </recommendedName>
        <alternativeName>
            <fullName evidence="10">ATIC</fullName>
        </alternativeName>
        <alternativeName>
            <fullName evidence="10">IMP synthase</fullName>
        </alternativeName>
        <alternativeName>
            <fullName evidence="10">Inosinicase</fullName>
        </alternativeName>
    </domain>
</protein>
<dbReference type="RefSeq" id="WP_133362567.1">
    <property type="nucleotide sequence ID" value="NZ_CP037940.1"/>
</dbReference>
<dbReference type="GO" id="GO:0006189">
    <property type="term" value="P:'de novo' IMP biosynthetic process"/>
    <property type="evidence" value="ECO:0007669"/>
    <property type="project" value="UniProtKB-UniRule"/>
</dbReference>
<name>A0A4P6YS31_9LACO</name>
<comment type="pathway">
    <text evidence="1 10">Purine metabolism; IMP biosynthesis via de novo pathway; IMP from 5-formamido-1-(5-phospho-D-ribosyl)imidazole-4-carboxamide: step 1/1.</text>
</comment>
<dbReference type="InterPro" id="IPR024051">
    <property type="entry name" value="AICAR_Tfase_dup_dom_sf"/>
</dbReference>
<dbReference type="HAMAP" id="MF_00139">
    <property type="entry name" value="PurH"/>
    <property type="match status" value="1"/>
</dbReference>
<comment type="domain">
    <text evidence="10">The IMP cyclohydrolase activity resides in the N-terminal region.</text>
</comment>
<dbReference type="InterPro" id="IPR002695">
    <property type="entry name" value="PurH-like"/>
</dbReference>
<sequence>MKRALLSVSDKTGLVELAQSLHELDYQLVSTGGTLKVLAAANLPVTPIDEITGFPEMLDGRVKTLHPNVHGGLLARRDLPEHMATIKEHGIEPIDVVVVNLYPFKETIAKPDVTFAQAIEQIDIGGPSMLRSAAKNHAAVLPIVDPADYPQAIELLKNDGLTPAVRRQFAAKVFQHTAAYDSLIANYLTTETYPENLTLSFTKYDALRYGENAHQSATAYVSDQPENYSILAAEVLHGKKLSYNNLRDADAALRVIADFNNKPTVVTLKHMNPAGIGQADTLFEAWDKAFKADDISIFGGVVVLNREVDLETAQAMHKIFLEIIIAPSYTEEAFTELAKKKNLRLLQLPINQPIAAKQDVVSVLGGILVQDRDLVTEDLADFKVVSEAQPTKVQLEALVFAQKAVKHVKSNAIIVAANGQTLGVGAGQPNRIDSVKIAIDHAQVKPAFGEAVLASDAFFPMNDSVEYAATHGITAIVEPGGSIKDQDSIDKANELGIALVFSNNRHFKH</sequence>
<evidence type="ECO:0000256" key="2">
    <source>
        <dbReference type="ARBA" id="ARBA00004954"/>
    </source>
</evidence>
<evidence type="ECO:0000313" key="12">
    <source>
        <dbReference type="EMBL" id="QBO35488.1"/>
    </source>
</evidence>
<evidence type="ECO:0000256" key="10">
    <source>
        <dbReference type="HAMAP-Rule" id="MF_00139"/>
    </source>
</evidence>
<dbReference type="CDD" id="cd01421">
    <property type="entry name" value="IMPCH"/>
    <property type="match status" value="1"/>
</dbReference>
<gene>
    <name evidence="10 12" type="primary">purH</name>
    <name evidence="12" type="ORF">EQG49_02965</name>
</gene>
<dbReference type="EC" id="2.1.2.3" evidence="10"/>
<dbReference type="OrthoDB" id="9802065at2"/>
<dbReference type="PANTHER" id="PTHR11692:SF0">
    <property type="entry name" value="BIFUNCTIONAL PURINE BIOSYNTHESIS PROTEIN ATIC"/>
    <property type="match status" value="1"/>
</dbReference>
<evidence type="ECO:0000256" key="9">
    <source>
        <dbReference type="ARBA" id="ARBA00050687"/>
    </source>
</evidence>
<evidence type="ECO:0000256" key="5">
    <source>
        <dbReference type="ARBA" id="ARBA00022755"/>
    </source>
</evidence>
<keyword evidence="5 10" id="KW-0658">Purine biosynthesis</keyword>
<keyword evidence="6 10" id="KW-0378">Hydrolase</keyword>
<dbReference type="Pfam" id="PF01808">
    <property type="entry name" value="AICARFT_IMPCHas"/>
    <property type="match status" value="1"/>
</dbReference>
<evidence type="ECO:0000256" key="4">
    <source>
        <dbReference type="ARBA" id="ARBA00022679"/>
    </source>
</evidence>
<comment type="pathway">
    <text evidence="2 10">Purine metabolism; IMP biosynthesis via de novo pathway; 5-formamido-1-(5-phospho-D-ribosyl)imidazole-4-carboxamide from 5-amino-1-(5-phospho-D-ribosyl)imidazole-4-carboxamide (10-formyl THF route): step 1/1.</text>
</comment>
<dbReference type="InterPro" id="IPR011607">
    <property type="entry name" value="MGS-like_dom"/>
</dbReference>
<dbReference type="Proteomes" id="UP000292886">
    <property type="component" value="Chromosome"/>
</dbReference>
<dbReference type="SMART" id="SM00798">
    <property type="entry name" value="AICARFT_IMPCHas"/>
    <property type="match status" value="1"/>
</dbReference>
<dbReference type="GO" id="GO:0003937">
    <property type="term" value="F:IMP cyclohydrolase activity"/>
    <property type="evidence" value="ECO:0007669"/>
    <property type="project" value="UniProtKB-UniRule"/>
</dbReference>
<keyword evidence="4 10" id="KW-0808">Transferase</keyword>
<dbReference type="GO" id="GO:0004643">
    <property type="term" value="F:phosphoribosylaminoimidazolecarboxamide formyltransferase activity"/>
    <property type="evidence" value="ECO:0007669"/>
    <property type="project" value="UniProtKB-UniRule"/>
</dbReference>
<evidence type="ECO:0000256" key="6">
    <source>
        <dbReference type="ARBA" id="ARBA00022801"/>
    </source>
</evidence>
<dbReference type="Gene3D" id="3.40.50.1380">
    <property type="entry name" value="Methylglyoxal synthase-like domain"/>
    <property type="match status" value="1"/>
</dbReference>
<dbReference type="AlphaFoldDB" id="A0A4P6YS31"/>
<comment type="catalytic activity">
    <reaction evidence="8 10">
        <text>(6R)-10-formyltetrahydrofolate + 5-amino-1-(5-phospho-beta-D-ribosyl)imidazole-4-carboxamide = 5-formamido-1-(5-phospho-D-ribosyl)imidazole-4-carboxamide + (6S)-5,6,7,8-tetrahydrofolate</text>
        <dbReference type="Rhea" id="RHEA:22192"/>
        <dbReference type="ChEBI" id="CHEBI:57453"/>
        <dbReference type="ChEBI" id="CHEBI:58467"/>
        <dbReference type="ChEBI" id="CHEBI:58475"/>
        <dbReference type="ChEBI" id="CHEBI:195366"/>
        <dbReference type="EC" id="2.1.2.3"/>
    </reaction>
</comment>
<evidence type="ECO:0000256" key="8">
    <source>
        <dbReference type="ARBA" id="ARBA00050488"/>
    </source>
</evidence>
<dbReference type="PANTHER" id="PTHR11692">
    <property type="entry name" value="BIFUNCTIONAL PURINE BIOSYNTHESIS PROTEIN PURH"/>
    <property type="match status" value="1"/>
</dbReference>
<dbReference type="FunFam" id="3.40.50.1380:FF:000001">
    <property type="entry name" value="Bifunctional purine biosynthesis protein PurH"/>
    <property type="match status" value="1"/>
</dbReference>
<dbReference type="PIRSF" id="PIRSF000414">
    <property type="entry name" value="AICARFT_IMPCHas"/>
    <property type="match status" value="1"/>
</dbReference>
<dbReference type="UniPathway" id="UPA00074">
    <property type="reaction ID" value="UER00133"/>
</dbReference>
<comment type="catalytic activity">
    <reaction evidence="9 10">
        <text>IMP + H2O = 5-formamido-1-(5-phospho-D-ribosyl)imidazole-4-carboxamide</text>
        <dbReference type="Rhea" id="RHEA:18445"/>
        <dbReference type="ChEBI" id="CHEBI:15377"/>
        <dbReference type="ChEBI" id="CHEBI:58053"/>
        <dbReference type="ChEBI" id="CHEBI:58467"/>
        <dbReference type="EC" id="3.5.4.10"/>
    </reaction>
</comment>
<evidence type="ECO:0000256" key="7">
    <source>
        <dbReference type="ARBA" id="ARBA00023268"/>
    </source>
</evidence>
<keyword evidence="13" id="KW-1185">Reference proteome</keyword>
<evidence type="ECO:0000259" key="11">
    <source>
        <dbReference type="PROSITE" id="PS51855"/>
    </source>
</evidence>
<dbReference type="NCBIfam" id="TIGR00355">
    <property type="entry name" value="purH"/>
    <property type="match status" value="1"/>
</dbReference>
<dbReference type="GO" id="GO:0005829">
    <property type="term" value="C:cytosol"/>
    <property type="evidence" value="ECO:0007669"/>
    <property type="project" value="TreeGrafter"/>
</dbReference>
<evidence type="ECO:0000313" key="13">
    <source>
        <dbReference type="Proteomes" id="UP000292886"/>
    </source>
</evidence>
<dbReference type="InterPro" id="IPR036914">
    <property type="entry name" value="MGS-like_dom_sf"/>
</dbReference>
<organism evidence="12 13">
    <name type="scientific">Periweissella cryptocerci</name>
    <dbReference type="NCBI Taxonomy" id="2506420"/>
    <lineage>
        <taxon>Bacteria</taxon>
        <taxon>Bacillati</taxon>
        <taxon>Bacillota</taxon>
        <taxon>Bacilli</taxon>
        <taxon>Lactobacillales</taxon>
        <taxon>Lactobacillaceae</taxon>
        <taxon>Periweissella</taxon>
    </lineage>
</organism>
<dbReference type="Pfam" id="PF02142">
    <property type="entry name" value="MGS"/>
    <property type="match status" value="1"/>
</dbReference>
<proteinExistence type="inferred from homology"/>
<accession>A0A4P6YS31</accession>
<evidence type="ECO:0000256" key="1">
    <source>
        <dbReference type="ARBA" id="ARBA00004844"/>
    </source>
</evidence>
<dbReference type="EMBL" id="CP037940">
    <property type="protein sequence ID" value="QBO35488.1"/>
    <property type="molecule type" value="Genomic_DNA"/>
</dbReference>
<dbReference type="NCBIfam" id="NF002049">
    <property type="entry name" value="PRK00881.1"/>
    <property type="match status" value="1"/>
</dbReference>
<comment type="similarity">
    <text evidence="3 10">Belongs to the PurH family.</text>
</comment>
<dbReference type="SUPFAM" id="SSF52335">
    <property type="entry name" value="Methylglyoxal synthase-like"/>
    <property type="match status" value="1"/>
</dbReference>
<feature type="domain" description="MGS-like" evidence="11">
    <location>
        <begin position="1"/>
        <end position="144"/>
    </location>
</feature>
<evidence type="ECO:0000256" key="3">
    <source>
        <dbReference type="ARBA" id="ARBA00007667"/>
    </source>
</evidence>
<dbReference type="FunFam" id="3.40.140.20:FF:000001">
    <property type="entry name" value="Bifunctional purine biosynthesis protein PurH"/>
    <property type="match status" value="1"/>
</dbReference>
<dbReference type="PROSITE" id="PS51855">
    <property type="entry name" value="MGS"/>
    <property type="match status" value="1"/>
</dbReference>
<dbReference type="InterPro" id="IPR016193">
    <property type="entry name" value="Cytidine_deaminase-like"/>
</dbReference>
<keyword evidence="7 10" id="KW-0511">Multifunctional enzyme</keyword>